<feature type="transmembrane region" description="Helical" evidence="1">
    <location>
        <begin position="12"/>
        <end position="36"/>
    </location>
</feature>
<organism evidence="2 3">
    <name type="scientific">SAR86 cluster bacterium</name>
    <dbReference type="NCBI Taxonomy" id="2030880"/>
    <lineage>
        <taxon>Bacteria</taxon>
        <taxon>Pseudomonadati</taxon>
        <taxon>Pseudomonadota</taxon>
        <taxon>Gammaproteobacteria</taxon>
        <taxon>SAR86 cluster</taxon>
    </lineage>
</organism>
<proteinExistence type="predicted"/>
<accession>A0A2A5B8E7</accession>
<gene>
    <name evidence="2" type="ORF">COA96_02525</name>
</gene>
<sequence length="220" mass="25045">MAKLYKQRGFTLVEVILALALTAMLLALLSTGVYIATQDWNRNSAVLDESLDEALVILQIDRALHGAFPHSYTNEETLAREIYFLGEDDYISWVSSVSPQRNPGLTVWEMYSVADEGVYLTLVPAFSDNPTERLSLTEPRLILKNYTLEINYLYEDINESKLWADEWIGEEELSLPLAVYVHFIPVDGLEEDKQELEVVARIKSNQHRSIRPRQAAAGLR</sequence>
<dbReference type="AlphaFoldDB" id="A0A2A5B8E7"/>
<name>A0A2A5B8E7_9GAMM</name>
<evidence type="ECO:0000256" key="1">
    <source>
        <dbReference type="SAM" id="Phobius"/>
    </source>
</evidence>
<comment type="caution">
    <text evidence="2">The sequence shown here is derived from an EMBL/GenBank/DDBJ whole genome shotgun (WGS) entry which is preliminary data.</text>
</comment>
<dbReference type="PROSITE" id="PS00409">
    <property type="entry name" value="PROKAR_NTER_METHYL"/>
    <property type="match status" value="1"/>
</dbReference>
<dbReference type="Pfam" id="PF07963">
    <property type="entry name" value="N_methyl"/>
    <property type="match status" value="1"/>
</dbReference>
<dbReference type="Proteomes" id="UP000218327">
    <property type="component" value="Unassembled WGS sequence"/>
</dbReference>
<dbReference type="EMBL" id="NVVJ01000005">
    <property type="protein sequence ID" value="PCJ27745.1"/>
    <property type="molecule type" value="Genomic_DNA"/>
</dbReference>
<evidence type="ECO:0000313" key="3">
    <source>
        <dbReference type="Proteomes" id="UP000218327"/>
    </source>
</evidence>
<dbReference type="InterPro" id="IPR012902">
    <property type="entry name" value="N_methyl_site"/>
</dbReference>
<keyword evidence="1" id="KW-0812">Transmembrane</keyword>
<protein>
    <recommendedName>
        <fullName evidence="4">Type II secretion system protein J</fullName>
    </recommendedName>
</protein>
<reference evidence="3" key="1">
    <citation type="submission" date="2017-08" db="EMBL/GenBank/DDBJ databases">
        <title>A dynamic microbial community with high functional redundancy inhabits the cold, oxic subseafloor aquifer.</title>
        <authorList>
            <person name="Tully B.J."/>
            <person name="Wheat C.G."/>
            <person name="Glazer B.T."/>
            <person name="Huber J.A."/>
        </authorList>
    </citation>
    <scope>NUCLEOTIDE SEQUENCE [LARGE SCALE GENOMIC DNA]</scope>
</reference>
<dbReference type="NCBIfam" id="TIGR02532">
    <property type="entry name" value="IV_pilin_GFxxxE"/>
    <property type="match status" value="1"/>
</dbReference>
<evidence type="ECO:0000313" key="2">
    <source>
        <dbReference type="EMBL" id="PCJ27745.1"/>
    </source>
</evidence>
<keyword evidence="1" id="KW-1133">Transmembrane helix</keyword>
<keyword evidence="1" id="KW-0472">Membrane</keyword>
<evidence type="ECO:0008006" key="4">
    <source>
        <dbReference type="Google" id="ProtNLM"/>
    </source>
</evidence>